<dbReference type="EMBL" id="FCOC02000023">
    <property type="protein sequence ID" value="SAL50190.1"/>
    <property type="molecule type" value="Genomic_DNA"/>
</dbReference>
<dbReference type="RefSeq" id="WP_060858295.1">
    <property type="nucleotide sequence ID" value="NZ_FCOC02000023.1"/>
</dbReference>
<feature type="transmembrane region" description="Helical" evidence="1">
    <location>
        <begin position="12"/>
        <end position="36"/>
    </location>
</feature>
<dbReference type="Proteomes" id="UP000054893">
    <property type="component" value="Unassembled WGS sequence"/>
</dbReference>
<evidence type="ECO:0000313" key="2">
    <source>
        <dbReference type="EMBL" id="SAL50190.1"/>
    </source>
</evidence>
<evidence type="ECO:0000313" key="3">
    <source>
        <dbReference type="Proteomes" id="UP000054893"/>
    </source>
</evidence>
<dbReference type="AlphaFoldDB" id="A0A158I2D8"/>
<protein>
    <submittedName>
        <fullName evidence="2">MFS transporter</fullName>
    </submittedName>
</protein>
<reference evidence="2 3" key="1">
    <citation type="submission" date="2016-01" db="EMBL/GenBank/DDBJ databases">
        <authorList>
            <person name="Oliw E.H."/>
        </authorList>
    </citation>
    <scope>NUCLEOTIDE SEQUENCE [LARGE SCALE GENOMIC DNA]</scope>
    <source>
        <strain evidence="2">LMG 22029</strain>
    </source>
</reference>
<keyword evidence="1" id="KW-1133">Transmembrane helix</keyword>
<accession>A0A158I2D8</accession>
<dbReference type="InterPro" id="IPR036259">
    <property type="entry name" value="MFS_trans_sf"/>
</dbReference>
<dbReference type="SUPFAM" id="SSF103473">
    <property type="entry name" value="MFS general substrate transporter"/>
    <property type="match status" value="1"/>
</dbReference>
<gene>
    <name evidence="2" type="ORF">AWB64_05298</name>
</gene>
<proteinExistence type="predicted"/>
<feature type="transmembrane region" description="Helical" evidence="1">
    <location>
        <begin position="48"/>
        <end position="66"/>
    </location>
</feature>
<organism evidence="2 3">
    <name type="scientific">Caballeronia sordidicola</name>
    <name type="common">Burkholderia sordidicola</name>
    <dbReference type="NCBI Taxonomy" id="196367"/>
    <lineage>
        <taxon>Bacteria</taxon>
        <taxon>Pseudomonadati</taxon>
        <taxon>Pseudomonadota</taxon>
        <taxon>Betaproteobacteria</taxon>
        <taxon>Burkholderiales</taxon>
        <taxon>Burkholderiaceae</taxon>
        <taxon>Caballeronia</taxon>
    </lineage>
</organism>
<evidence type="ECO:0000256" key="1">
    <source>
        <dbReference type="SAM" id="Phobius"/>
    </source>
</evidence>
<sequence>MIPGTLLSGTAAGAAIALMATIGNLSGYASPVLIGWISQRTGHVEDGLLALAAITCALSVCAWGLARVMVVASPDSEPALLSSRP</sequence>
<keyword evidence="1" id="KW-0472">Membrane</keyword>
<name>A0A158I2D8_CABSO</name>
<keyword evidence="1" id="KW-0812">Transmembrane</keyword>